<feature type="domain" description="OmpR/PhoB-type" evidence="6">
    <location>
        <begin position="17"/>
        <end position="121"/>
    </location>
</feature>
<keyword evidence="4" id="KW-0804">Transcription</keyword>
<dbReference type="InterPro" id="IPR001867">
    <property type="entry name" value="OmpR/PhoB-type_DNA-bd"/>
</dbReference>
<dbReference type="SMART" id="SM00862">
    <property type="entry name" value="Trans_reg_C"/>
    <property type="match status" value="1"/>
</dbReference>
<reference evidence="7 8" key="1">
    <citation type="journal article" date="2019" name="Int. J. Syst. Evol. Microbiol.">
        <title>The Global Catalogue of Microorganisms (GCM) 10K type strain sequencing project: providing services to taxonomists for standard genome sequencing and annotation.</title>
        <authorList>
            <consortium name="The Broad Institute Genomics Platform"/>
            <consortium name="The Broad Institute Genome Sequencing Center for Infectious Disease"/>
            <person name="Wu L."/>
            <person name="Ma J."/>
        </authorList>
    </citation>
    <scope>NUCLEOTIDE SEQUENCE [LARGE SCALE GENOMIC DNA]</scope>
    <source>
        <strain evidence="7 8">JCM 6833</strain>
    </source>
</reference>
<dbReference type="InterPro" id="IPR041664">
    <property type="entry name" value="AAA_16"/>
</dbReference>
<dbReference type="InterPro" id="IPR016032">
    <property type="entry name" value="Sig_transdc_resp-reg_C-effctor"/>
</dbReference>
<keyword evidence="8" id="KW-1185">Reference proteome</keyword>
<dbReference type="Gene3D" id="1.10.10.10">
    <property type="entry name" value="Winged helix-like DNA-binding domain superfamily/Winged helix DNA-binding domain"/>
    <property type="match status" value="1"/>
</dbReference>
<feature type="DNA-binding region" description="OmpR/PhoB-type" evidence="5">
    <location>
        <begin position="17"/>
        <end position="121"/>
    </location>
</feature>
<accession>A0ABN3PAE8</accession>
<protein>
    <submittedName>
        <fullName evidence="7">BTAD domain-containing putative transcriptional regulator</fullName>
    </submittedName>
</protein>
<dbReference type="InterPro" id="IPR027417">
    <property type="entry name" value="P-loop_NTPase"/>
</dbReference>
<comment type="similarity">
    <text evidence="1">Belongs to the AfsR/DnrI/RedD regulatory family.</text>
</comment>
<dbReference type="PROSITE" id="PS51755">
    <property type="entry name" value="OMPR_PHOB"/>
    <property type="match status" value="1"/>
</dbReference>
<evidence type="ECO:0000256" key="1">
    <source>
        <dbReference type="ARBA" id="ARBA00005820"/>
    </source>
</evidence>
<sequence length="1147" mass="121454">MPGPPPALGRGRFRLPYMATGVAGAAIRVLGPFEASVDGVAADLGGPRQRAVLARLAAAHGQMVPAERLIEELWPGEAPPRATAGLQSFVSHLRRALEPDRPPRTPAAVLVTSPPGYALRLPTANVDAWRFDTLVDEAGELLTAADPAAARLRAEAALAEWRGPAYAEFAELSWAVTEAGRLEERHRLAVERRAEAMLRLAAATEAVPDLEAHAAANPLREEAWRLLALALYRAGRQGDALAALRRARTTLADELGVDPGPALRRLEADILAQAPELDPLPVPAPVPTAPAPTTSPPVLRLVPVPAEEAPAGPLFVGRTDELARLTEAARAAAAGRCTVALVSGEAGMGKTSLLERLGDTLGDEGWTRAWGSAPETGGAPAAWPWAELLRELAAIEPPEGDLARTLGPLLGDAVTGPGADATTGRFRLHLAVGDYLGALSRKAPLLLVLDDLHWADEETLALLTGLPARLRGRPVLVIGTFRQAEVPDRLAAALATLARQEPLRVELAGLASAEVATLVRAVCATEVDEADVAGIVERTGGNPFFTREIARLLDAEGPPAAVRGVPAGVGDVLRRRVGRLPEAAQSILRNAAVVGRDVDLGVLTEVSGGDEDAVIEAVEAGLASGLIVEPAAGRIRFGHALVRDSLYDGLSRIRRTRLHSRVAAALERRRPDEIAALAHHFLAAGDQPAKAVHYARLAADAAAARFAHGTAADLLVRAADQLRAQCPESVREILDLEAAAIHASALAGLVVAARERRVRAMAEARAFGDVRLLGRIIVSHDVPTFWTSHMYGTVDQDAIDATEEALAGLGDDDEELRVRLLTSLAIELEGDLDGRGTEASVEALRRARRLGRPELLAIALNGRYLNAYRTADQLAERRRIAAEILEVATAHDLGIYQVLGHLQLQAASIAALDLASAREHLEAGRRLADQYGLPLLGLIASWYTAIEHVFAARTEAAERAYTEVGEAIARTGIWSSERGMELLGIFCVRLGQGRAGELVDEARWVWRHWSHVGAAADLYAMALAEAGRTAEARRVAADAGPVRPDYFFDLVMAIRGLRGIALDDEGPATEAYQALLPYEGQVTGGACAVASVGPVAHILGDLAVFLGRPGPAVDHYRRAAEIAEHIGAQHWVSAARAALAALGHPAA</sequence>
<evidence type="ECO:0000256" key="3">
    <source>
        <dbReference type="ARBA" id="ARBA00023125"/>
    </source>
</evidence>
<evidence type="ECO:0000313" key="8">
    <source>
        <dbReference type="Proteomes" id="UP001501509"/>
    </source>
</evidence>
<evidence type="ECO:0000256" key="2">
    <source>
        <dbReference type="ARBA" id="ARBA00023015"/>
    </source>
</evidence>
<dbReference type="Gene3D" id="3.40.50.300">
    <property type="entry name" value="P-loop containing nucleotide triphosphate hydrolases"/>
    <property type="match status" value="1"/>
</dbReference>
<keyword evidence="3 5" id="KW-0238">DNA-binding</keyword>
<dbReference type="Gene3D" id="1.25.40.10">
    <property type="entry name" value="Tetratricopeptide repeat domain"/>
    <property type="match status" value="1"/>
</dbReference>
<dbReference type="SUPFAM" id="SSF46894">
    <property type="entry name" value="C-terminal effector domain of the bipartite response regulators"/>
    <property type="match status" value="1"/>
</dbReference>
<evidence type="ECO:0000313" key="7">
    <source>
        <dbReference type="EMBL" id="GAA2576154.1"/>
    </source>
</evidence>
<evidence type="ECO:0000256" key="4">
    <source>
        <dbReference type="ARBA" id="ARBA00023163"/>
    </source>
</evidence>
<gene>
    <name evidence="7" type="ORF">GCM10010411_05690</name>
</gene>
<organism evidence="7 8">
    <name type="scientific">Actinomadura fulvescens</name>
    <dbReference type="NCBI Taxonomy" id="46160"/>
    <lineage>
        <taxon>Bacteria</taxon>
        <taxon>Bacillati</taxon>
        <taxon>Actinomycetota</taxon>
        <taxon>Actinomycetes</taxon>
        <taxon>Streptosporangiales</taxon>
        <taxon>Thermomonosporaceae</taxon>
        <taxon>Actinomadura</taxon>
    </lineage>
</organism>
<evidence type="ECO:0000256" key="5">
    <source>
        <dbReference type="PROSITE-ProRule" id="PRU01091"/>
    </source>
</evidence>
<dbReference type="Pfam" id="PF03704">
    <property type="entry name" value="BTAD"/>
    <property type="match status" value="1"/>
</dbReference>
<dbReference type="InterPro" id="IPR005158">
    <property type="entry name" value="BTAD"/>
</dbReference>
<evidence type="ECO:0000259" key="6">
    <source>
        <dbReference type="PROSITE" id="PS51755"/>
    </source>
</evidence>
<dbReference type="EMBL" id="BAAATD010000001">
    <property type="protein sequence ID" value="GAA2576154.1"/>
    <property type="molecule type" value="Genomic_DNA"/>
</dbReference>
<dbReference type="SUPFAM" id="SSF48452">
    <property type="entry name" value="TPR-like"/>
    <property type="match status" value="1"/>
</dbReference>
<comment type="caution">
    <text evidence="7">The sequence shown here is derived from an EMBL/GenBank/DDBJ whole genome shotgun (WGS) entry which is preliminary data.</text>
</comment>
<dbReference type="InterPro" id="IPR036388">
    <property type="entry name" value="WH-like_DNA-bd_sf"/>
</dbReference>
<dbReference type="Pfam" id="PF00486">
    <property type="entry name" value="Trans_reg_C"/>
    <property type="match status" value="1"/>
</dbReference>
<dbReference type="InterPro" id="IPR011990">
    <property type="entry name" value="TPR-like_helical_dom_sf"/>
</dbReference>
<dbReference type="PANTHER" id="PTHR35807:SF1">
    <property type="entry name" value="TRANSCRIPTIONAL REGULATOR REDD"/>
    <property type="match status" value="1"/>
</dbReference>
<dbReference type="SMART" id="SM01043">
    <property type="entry name" value="BTAD"/>
    <property type="match status" value="1"/>
</dbReference>
<keyword evidence="2" id="KW-0805">Transcription regulation</keyword>
<dbReference type="CDD" id="cd15831">
    <property type="entry name" value="BTAD"/>
    <property type="match status" value="1"/>
</dbReference>
<name>A0ABN3PAE8_9ACTN</name>
<dbReference type="Proteomes" id="UP001501509">
    <property type="component" value="Unassembled WGS sequence"/>
</dbReference>
<dbReference type="Pfam" id="PF13191">
    <property type="entry name" value="AAA_16"/>
    <property type="match status" value="1"/>
</dbReference>
<dbReference type="PANTHER" id="PTHR35807">
    <property type="entry name" value="TRANSCRIPTIONAL REGULATOR REDD-RELATED"/>
    <property type="match status" value="1"/>
</dbReference>
<dbReference type="SUPFAM" id="SSF52540">
    <property type="entry name" value="P-loop containing nucleoside triphosphate hydrolases"/>
    <property type="match status" value="1"/>
</dbReference>
<dbReference type="InterPro" id="IPR051677">
    <property type="entry name" value="AfsR-DnrI-RedD_regulator"/>
</dbReference>
<proteinExistence type="inferred from homology"/>